<evidence type="ECO:0000313" key="1">
    <source>
        <dbReference type="EMBL" id="SPM44774.1"/>
    </source>
</evidence>
<protein>
    <submittedName>
        <fullName evidence="1">Uncharacterized protein</fullName>
    </submittedName>
</protein>
<proteinExistence type="predicted"/>
<dbReference type="EMBL" id="OOHR01000006">
    <property type="protein sequence ID" value="SPM44774.1"/>
    <property type="molecule type" value="Genomic_DNA"/>
</dbReference>
<organism evidence="1 2">
    <name type="scientific">Orientia tsutsugamushi</name>
    <name type="common">Rickettsia tsutsugamushi</name>
    <dbReference type="NCBI Taxonomy" id="784"/>
    <lineage>
        <taxon>Bacteria</taxon>
        <taxon>Pseudomonadati</taxon>
        <taxon>Pseudomonadota</taxon>
        <taxon>Alphaproteobacteria</taxon>
        <taxon>Rickettsiales</taxon>
        <taxon>Rickettsiaceae</taxon>
        <taxon>Rickettsieae</taxon>
        <taxon>Orientia</taxon>
    </lineage>
</organism>
<evidence type="ECO:0000313" key="2">
    <source>
        <dbReference type="Proteomes" id="UP000244889"/>
    </source>
</evidence>
<accession>A0A2R8F0K8</accession>
<dbReference type="Proteomes" id="UP000244889">
    <property type="component" value="Unassembled WGS sequence"/>
</dbReference>
<name>A0A2R8F0K8_ORITS</name>
<reference evidence="2" key="1">
    <citation type="submission" date="2018-03" db="EMBL/GenBank/DDBJ databases">
        <authorList>
            <person name="Batty M. E."/>
            <person name="Batty M E."/>
        </authorList>
    </citation>
    <scope>NUCLEOTIDE SEQUENCE [LARGE SCALE GENOMIC DNA]</scope>
</reference>
<sequence length="52" mass="6113">MIDIVEIRNTKIDQLAAVVLEYKVFVDAKLLVSLPQKSMILMHCLRYLFLYN</sequence>
<dbReference type="AlphaFoldDB" id="A0A2R8F0K8"/>
<gene>
    <name evidence="1" type="ORF">FPW1038_01322</name>
</gene>